<sequence>MEPENVPSEEEEFGSDIEEEELILSDREEEEEEEESEPESDWGISDSCYESDNDIDTDVSRRLVTRAEVNTLDGTNRVCAIYFYYTPTNNNSTEKICGQCIVRVNDLFSRLYAVREHTTARHWDIRGMFCTECRGDLHKTYPCNQCPICTS</sequence>
<name>A0A151INK8_9HYME</name>
<gene>
    <name evidence="2" type="ORF">ALC62_01986</name>
</gene>
<dbReference type="AlphaFoldDB" id="A0A151INK8"/>
<accession>A0A151INK8</accession>
<evidence type="ECO:0000256" key="1">
    <source>
        <dbReference type="SAM" id="MobiDB-lite"/>
    </source>
</evidence>
<feature type="region of interest" description="Disordered" evidence="1">
    <location>
        <begin position="1"/>
        <end position="54"/>
    </location>
</feature>
<keyword evidence="3" id="KW-1185">Reference proteome</keyword>
<evidence type="ECO:0000313" key="2">
    <source>
        <dbReference type="EMBL" id="KYN07057.1"/>
    </source>
</evidence>
<protein>
    <submittedName>
        <fullName evidence="2">Uncharacterized protein</fullName>
    </submittedName>
</protein>
<dbReference type="Proteomes" id="UP000078542">
    <property type="component" value="Unassembled WGS sequence"/>
</dbReference>
<evidence type="ECO:0000313" key="3">
    <source>
        <dbReference type="Proteomes" id="UP000078542"/>
    </source>
</evidence>
<reference evidence="2 3" key="1">
    <citation type="submission" date="2016-03" db="EMBL/GenBank/DDBJ databases">
        <title>Cyphomyrmex costatus WGS genome.</title>
        <authorList>
            <person name="Nygaard S."/>
            <person name="Hu H."/>
            <person name="Boomsma J."/>
            <person name="Zhang G."/>
        </authorList>
    </citation>
    <scope>NUCLEOTIDE SEQUENCE [LARGE SCALE GENOMIC DNA]</scope>
    <source>
        <strain evidence="2">MS0001</strain>
        <tissue evidence="2">Whole body</tissue>
    </source>
</reference>
<organism evidence="2 3">
    <name type="scientific">Cyphomyrmex costatus</name>
    <dbReference type="NCBI Taxonomy" id="456900"/>
    <lineage>
        <taxon>Eukaryota</taxon>
        <taxon>Metazoa</taxon>
        <taxon>Ecdysozoa</taxon>
        <taxon>Arthropoda</taxon>
        <taxon>Hexapoda</taxon>
        <taxon>Insecta</taxon>
        <taxon>Pterygota</taxon>
        <taxon>Neoptera</taxon>
        <taxon>Endopterygota</taxon>
        <taxon>Hymenoptera</taxon>
        <taxon>Apocrita</taxon>
        <taxon>Aculeata</taxon>
        <taxon>Formicoidea</taxon>
        <taxon>Formicidae</taxon>
        <taxon>Myrmicinae</taxon>
        <taxon>Cyphomyrmex</taxon>
    </lineage>
</organism>
<feature type="compositionally biased region" description="Acidic residues" evidence="1">
    <location>
        <begin position="1"/>
        <end position="40"/>
    </location>
</feature>
<dbReference type="EMBL" id="KQ976927">
    <property type="protein sequence ID" value="KYN07057.1"/>
    <property type="molecule type" value="Genomic_DNA"/>
</dbReference>
<proteinExistence type="predicted"/>